<reference evidence="1" key="1">
    <citation type="submission" date="2014-09" db="EMBL/GenBank/DDBJ databases">
        <authorList>
            <person name="Magalhaes I.L.F."/>
            <person name="Oliveira U."/>
            <person name="Santos F.R."/>
            <person name="Vidigal T.H.D.A."/>
            <person name="Brescovit A.D."/>
            <person name="Santos A.J."/>
        </authorList>
    </citation>
    <scope>NUCLEOTIDE SEQUENCE</scope>
    <source>
        <tissue evidence="1">Shoot tissue taken approximately 20 cm above the soil surface</tissue>
    </source>
</reference>
<protein>
    <submittedName>
        <fullName evidence="1">Uncharacterized protein</fullName>
    </submittedName>
</protein>
<organism evidence="1">
    <name type="scientific">Arundo donax</name>
    <name type="common">Giant reed</name>
    <name type="synonym">Donax arundinaceus</name>
    <dbReference type="NCBI Taxonomy" id="35708"/>
    <lineage>
        <taxon>Eukaryota</taxon>
        <taxon>Viridiplantae</taxon>
        <taxon>Streptophyta</taxon>
        <taxon>Embryophyta</taxon>
        <taxon>Tracheophyta</taxon>
        <taxon>Spermatophyta</taxon>
        <taxon>Magnoliopsida</taxon>
        <taxon>Liliopsida</taxon>
        <taxon>Poales</taxon>
        <taxon>Poaceae</taxon>
        <taxon>PACMAD clade</taxon>
        <taxon>Arundinoideae</taxon>
        <taxon>Arundineae</taxon>
        <taxon>Arundo</taxon>
    </lineage>
</organism>
<name>A0A0A9DB49_ARUDO</name>
<dbReference type="EMBL" id="GBRH01212874">
    <property type="protein sequence ID" value="JAD85021.1"/>
    <property type="molecule type" value="Transcribed_RNA"/>
</dbReference>
<dbReference type="EMBL" id="GBRH01166289">
    <property type="protein sequence ID" value="JAE31607.1"/>
    <property type="molecule type" value="Transcribed_RNA"/>
</dbReference>
<sequence length="101" mass="11271">MPHAMQLLGKMPNPCHSLQGFEASSCFLSLREPAIALLDMCIMQDLGVSIACILLPWQDLFMFISPLFGFFSLQKLLPAVSFVSHYAGSARFCCLYILHTK</sequence>
<accession>A0A0A9DB49</accession>
<dbReference type="AlphaFoldDB" id="A0A0A9DB49"/>
<evidence type="ECO:0000313" key="1">
    <source>
        <dbReference type="EMBL" id="JAD85021.1"/>
    </source>
</evidence>
<proteinExistence type="predicted"/>
<reference evidence="1" key="2">
    <citation type="journal article" date="2015" name="Data Brief">
        <title>Shoot transcriptome of the giant reed, Arundo donax.</title>
        <authorList>
            <person name="Barrero R.A."/>
            <person name="Guerrero F.D."/>
            <person name="Moolhuijzen P."/>
            <person name="Goolsby J.A."/>
            <person name="Tidwell J."/>
            <person name="Bellgard S.E."/>
            <person name="Bellgard M.I."/>
        </authorList>
    </citation>
    <scope>NUCLEOTIDE SEQUENCE</scope>
    <source>
        <tissue evidence="1">Shoot tissue taken approximately 20 cm above the soil surface</tissue>
    </source>
</reference>